<keyword evidence="8" id="KW-1185">Reference proteome</keyword>
<evidence type="ECO:0000256" key="2">
    <source>
        <dbReference type="ARBA" id="ARBA00022679"/>
    </source>
</evidence>
<dbReference type="InterPro" id="IPR010280">
    <property type="entry name" value="U5_MeTrfase_fam"/>
</dbReference>
<dbReference type="PANTHER" id="PTHR11061:SF30">
    <property type="entry name" value="TRNA (URACIL(54)-C(5))-METHYLTRANSFERASE"/>
    <property type="match status" value="1"/>
</dbReference>
<dbReference type="Gene3D" id="3.40.50.150">
    <property type="entry name" value="Vaccinia Virus protein VP39"/>
    <property type="match status" value="1"/>
</dbReference>
<evidence type="ECO:0000256" key="4">
    <source>
        <dbReference type="PROSITE-ProRule" id="PRU01024"/>
    </source>
</evidence>
<comment type="similarity">
    <text evidence="4">Belongs to the class I-like SAM-binding methyltransferase superfamily. RNA M5U methyltransferase family.</text>
</comment>
<dbReference type="GO" id="GO:0070041">
    <property type="term" value="F:rRNA (uridine-C5-)-methyltransferase activity"/>
    <property type="evidence" value="ECO:0007669"/>
    <property type="project" value="TreeGrafter"/>
</dbReference>
<sequence length="456" mass="51802">MVKLSQKIELTIDKIVFGGEGLGYFQEFAIFVPMATIGDVVEAEVISVKKHYARALISKIIKVGKDRVEGNRISFEEFQGCDFAMAKYEAQLQYKTAMVKEVMERIGKLNSNLVLDCIASPEEKHYRNKVIEPFSKHKGKIITGFFQRRSHEVFEVEENMLNSKLGNKIIETFKQYANQEKLSVYDEKKHQGLLRNIMIRTNSSQEAMLVLIVNAKKIEESLKKILLQMPKNIPELKSIYLSLNTRKTNVVLGDKNICIWGEKTLKEELFGIHFHISPSSFFQINVPQTKHLYEKALSLIPKIENKNVVDAYSGTGTIGMLLSRKAKKVYAIEIVESASRDGAKTAKENHIDNIEFICGPVEVELDRLLEEGKNLDAIVFDPPRKGIEESILRKVAEVGIPEMVYISCNPSTLARDLKIMAECGYQVGEIQPFDMFPQTSHVESVVLMSRNPEEKH</sequence>
<feature type="binding site" evidence="4">
    <location>
        <position position="312"/>
    </location>
    <ligand>
        <name>S-adenosyl-L-methionine</name>
        <dbReference type="ChEBI" id="CHEBI:59789"/>
    </ligand>
</feature>
<feature type="binding site" evidence="4">
    <location>
        <position position="283"/>
    </location>
    <ligand>
        <name>S-adenosyl-L-methionine</name>
        <dbReference type="ChEBI" id="CHEBI:59789"/>
    </ligand>
</feature>
<evidence type="ECO:0000256" key="1">
    <source>
        <dbReference type="ARBA" id="ARBA00022603"/>
    </source>
</evidence>
<dbReference type="NCBIfam" id="TIGR00479">
    <property type="entry name" value="rumA"/>
    <property type="match status" value="1"/>
</dbReference>
<proteinExistence type="inferred from homology"/>
<dbReference type="RefSeq" id="WP_060793410.1">
    <property type="nucleotide sequence ID" value="NZ_KQ956514.1"/>
</dbReference>
<dbReference type="Pfam" id="PF01938">
    <property type="entry name" value="TRAM"/>
    <property type="match status" value="1"/>
</dbReference>
<dbReference type="EMBL" id="LRPX01000009">
    <property type="protein sequence ID" value="KXA16466.1"/>
    <property type="molecule type" value="Genomic_DNA"/>
</dbReference>
<dbReference type="GO" id="GO:0070475">
    <property type="term" value="P:rRNA base methylation"/>
    <property type="evidence" value="ECO:0007669"/>
    <property type="project" value="TreeGrafter"/>
</dbReference>
<evidence type="ECO:0000313" key="8">
    <source>
        <dbReference type="Proteomes" id="UP000070617"/>
    </source>
</evidence>
<dbReference type="PANTHER" id="PTHR11061">
    <property type="entry name" value="RNA M5U METHYLTRANSFERASE"/>
    <property type="match status" value="1"/>
</dbReference>
<dbReference type="PROSITE" id="PS51687">
    <property type="entry name" value="SAM_MT_RNA_M5U"/>
    <property type="match status" value="1"/>
</dbReference>
<organism evidence="7 8">
    <name type="scientific">Fusobacterium equinum</name>
    <dbReference type="NCBI Taxonomy" id="134605"/>
    <lineage>
        <taxon>Bacteria</taxon>
        <taxon>Fusobacteriati</taxon>
        <taxon>Fusobacteriota</taxon>
        <taxon>Fusobacteriia</taxon>
        <taxon>Fusobacteriales</taxon>
        <taxon>Fusobacteriaceae</taxon>
        <taxon>Fusobacterium</taxon>
    </lineage>
</organism>
<dbReference type="SUPFAM" id="SSF50249">
    <property type="entry name" value="Nucleic acid-binding proteins"/>
    <property type="match status" value="1"/>
</dbReference>
<dbReference type="InterPro" id="IPR030390">
    <property type="entry name" value="MeTrfase_TrmA_AS"/>
</dbReference>
<dbReference type="PATRIC" id="fig|134605.3.peg.411"/>
<evidence type="ECO:0000256" key="5">
    <source>
        <dbReference type="PROSITE-ProRule" id="PRU10015"/>
    </source>
</evidence>
<comment type="caution">
    <text evidence="7">The sequence shown here is derived from an EMBL/GenBank/DDBJ whole genome shotgun (WGS) entry which is preliminary data.</text>
</comment>
<feature type="binding site" evidence="4">
    <location>
        <position position="333"/>
    </location>
    <ligand>
        <name>S-adenosyl-L-methionine</name>
        <dbReference type="ChEBI" id="CHEBI:59789"/>
    </ligand>
</feature>
<dbReference type="PROSITE" id="PS01231">
    <property type="entry name" value="TRMA_2"/>
    <property type="match status" value="1"/>
</dbReference>
<dbReference type="InterPro" id="IPR012340">
    <property type="entry name" value="NA-bd_OB-fold"/>
</dbReference>
<keyword evidence="1 4" id="KW-0489">Methyltransferase</keyword>
<reference evidence="8" key="1">
    <citation type="submission" date="2016-01" db="EMBL/GenBank/DDBJ databases">
        <authorList>
            <person name="Mitreva M."/>
            <person name="Pepin K.H."/>
            <person name="Mihindukulasuriya K.A."/>
            <person name="Fulton R."/>
            <person name="Fronick C."/>
            <person name="O'Laughlin M."/>
            <person name="Miner T."/>
            <person name="Herter B."/>
            <person name="Rosa B.A."/>
            <person name="Cordes M."/>
            <person name="Tomlinson C."/>
            <person name="Wollam A."/>
            <person name="Palsikar V.B."/>
            <person name="Mardis E.R."/>
            <person name="Wilson R.K."/>
        </authorList>
    </citation>
    <scope>NUCLEOTIDE SEQUENCE [LARGE SCALE GENOMIC DNA]</scope>
    <source>
        <strain evidence="8">CMW8396</strain>
    </source>
</reference>
<evidence type="ECO:0000259" key="6">
    <source>
        <dbReference type="PROSITE" id="PS50926"/>
    </source>
</evidence>
<name>A0A133NJJ2_9FUSO</name>
<dbReference type="Gene3D" id="2.40.50.140">
    <property type="entry name" value="Nucleic acid-binding proteins"/>
    <property type="match status" value="1"/>
</dbReference>
<dbReference type="STRING" id="134605.HMPREF3206_00410"/>
<feature type="active site" evidence="5">
    <location>
        <position position="408"/>
    </location>
</feature>
<dbReference type="Gene3D" id="2.40.50.1070">
    <property type="match status" value="1"/>
</dbReference>
<dbReference type="CDD" id="cd02440">
    <property type="entry name" value="AdoMet_MTases"/>
    <property type="match status" value="1"/>
</dbReference>
<feature type="binding site" evidence="4">
    <location>
        <position position="381"/>
    </location>
    <ligand>
        <name>S-adenosyl-L-methionine</name>
        <dbReference type="ChEBI" id="CHEBI:59789"/>
    </ligand>
</feature>
<dbReference type="PROSITE" id="PS01230">
    <property type="entry name" value="TRMA_1"/>
    <property type="match status" value="1"/>
</dbReference>
<protein>
    <submittedName>
        <fullName evidence="7">23S rRNA (Uracil-5-)-methyltransferase RumA</fullName>
    </submittedName>
</protein>
<dbReference type="SUPFAM" id="SSF53335">
    <property type="entry name" value="S-adenosyl-L-methionine-dependent methyltransferases"/>
    <property type="match status" value="1"/>
</dbReference>
<evidence type="ECO:0000256" key="3">
    <source>
        <dbReference type="ARBA" id="ARBA00022691"/>
    </source>
</evidence>
<feature type="domain" description="TRAM" evidence="6">
    <location>
        <begin position="1"/>
        <end position="59"/>
    </location>
</feature>
<dbReference type="FunFam" id="3.40.50.150:FF:000009">
    <property type="entry name" value="23S rRNA (Uracil(1939)-C(5))-methyltransferase RlmD"/>
    <property type="match status" value="1"/>
</dbReference>
<gene>
    <name evidence="7" type="ORF">HMPREF3206_00410</name>
</gene>
<dbReference type="FunFam" id="2.40.50.1070:FF:000003">
    <property type="entry name" value="23S rRNA (Uracil-5-)-methyltransferase RumA"/>
    <property type="match status" value="1"/>
</dbReference>
<dbReference type="Pfam" id="PF05958">
    <property type="entry name" value="tRNA_U5-meth_tr"/>
    <property type="match status" value="1"/>
</dbReference>
<dbReference type="InterPro" id="IPR029063">
    <property type="entry name" value="SAM-dependent_MTases_sf"/>
</dbReference>
<dbReference type="InterPro" id="IPR030391">
    <property type="entry name" value="MeTrfase_TrmA_CS"/>
</dbReference>
<feature type="active site" description="Nucleophile" evidence="4">
    <location>
        <position position="408"/>
    </location>
</feature>
<evidence type="ECO:0000313" key="7">
    <source>
        <dbReference type="EMBL" id="KXA16466.1"/>
    </source>
</evidence>
<dbReference type="PROSITE" id="PS50926">
    <property type="entry name" value="TRAM"/>
    <property type="match status" value="1"/>
</dbReference>
<keyword evidence="3 4" id="KW-0949">S-adenosyl-L-methionine</keyword>
<dbReference type="AlphaFoldDB" id="A0A133NJJ2"/>
<dbReference type="Proteomes" id="UP000070617">
    <property type="component" value="Unassembled WGS sequence"/>
</dbReference>
<accession>A0A133NJJ2</accession>
<dbReference type="InterPro" id="IPR002792">
    <property type="entry name" value="TRAM_dom"/>
</dbReference>
<keyword evidence="2 4" id="KW-0808">Transferase</keyword>